<dbReference type="PANTHER" id="PTHR33217">
    <property type="entry name" value="TRANSPOSASE FOR INSERTION SEQUENCE ELEMENT IS1081"/>
    <property type="match status" value="1"/>
</dbReference>
<evidence type="ECO:0000256" key="3">
    <source>
        <dbReference type="ARBA" id="ARBA00022578"/>
    </source>
</evidence>
<evidence type="ECO:0000256" key="4">
    <source>
        <dbReference type="ARBA" id="ARBA00023125"/>
    </source>
</evidence>
<dbReference type="GO" id="GO:0003677">
    <property type="term" value="F:DNA binding"/>
    <property type="evidence" value="ECO:0007669"/>
    <property type="project" value="UniProtKB-UniRule"/>
</dbReference>
<dbReference type="RefSeq" id="WP_142902213.1">
    <property type="nucleotide sequence ID" value="NZ_ML660087.1"/>
</dbReference>
<evidence type="ECO:0000256" key="2">
    <source>
        <dbReference type="ARBA" id="ARBA00010961"/>
    </source>
</evidence>
<evidence type="ECO:0000256" key="5">
    <source>
        <dbReference type="ARBA" id="ARBA00023172"/>
    </source>
</evidence>
<name>A0A545U9B7_9GAMM</name>
<sequence>MALPLDFDIALIALSKGGGTSSEDNVLNTLIRELAEAAMAPEIDCQPSPQPARERPNDTITAPAARQRAIDLQQWQQRALQSHYPFVWFATTDYRVKTNGTCTTKSVCIVLGLNLSGKKEVLGLYIVSGSEAGFWLSLLRDLNTRGVQDILISVVATDGSNGFLDAISQTFPQTDVQLCVNHQIRYSLRQVADKNQQAVMAALSSIHDAENRESADAALAELEGRWGHQYPTVTQSWRNNWQHLSANFDYPAAIRRVIHTTDPIEVVCRPVRAITTGKVTFADENSLMSLLYTAIQKGR</sequence>
<dbReference type="Proteomes" id="UP000319732">
    <property type="component" value="Unassembled WGS sequence"/>
</dbReference>
<dbReference type="AlphaFoldDB" id="A0A545U9B7"/>
<keyword evidence="5 6" id="KW-0233">DNA recombination</keyword>
<dbReference type="InterPro" id="IPR001207">
    <property type="entry name" value="Transposase_mutator"/>
</dbReference>
<dbReference type="PROSITE" id="PS01007">
    <property type="entry name" value="TRANSPOSASE_MUTATOR"/>
    <property type="match status" value="1"/>
</dbReference>
<comment type="function">
    <text evidence="1 6">Required for the transposition of the insertion element.</text>
</comment>
<accession>A0A545U9B7</accession>
<evidence type="ECO:0000313" key="8">
    <source>
        <dbReference type="Proteomes" id="UP000319732"/>
    </source>
</evidence>
<gene>
    <name evidence="7" type="ORF">FKG94_00430</name>
</gene>
<dbReference type="PANTHER" id="PTHR33217:SF8">
    <property type="entry name" value="MUTATOR FAMILY TRANSPOSASE"/>
    <property type="match status" value="1"/>
</dbReference>
<protein>
    <recommendedName>
        <fullName evidence="6">Mutator family transposase</fullName>
    </recommendedName>
</protein>
<keyword evidence="3 6" id="KW-0815">Transposition</keyword>
<dbReference type="OrthoDB" id="9793302at2"/>
<dbReference type="GO" id="GO:0006313">
    <property type="term" value="P:DNA transposition"/>
    <property type="evidence" value="ECO:0007669"/>
    <property type="project" value="UniProtKB-UniRule"/>
</dbReference>
<dbReference type="GO" id="GO:0004803">
    <property type="term" value="F:transposase activity"/>
    <property type="evidence" value="ECO:0007669"/>
    <property type="project" value="UniProtKB-UniRule"/>
</dbReference>
<evidence type="ECO:0000256" key="1">
    <source>
        <dbReference type="ARBA" id="ARBA00002190"/>
    </source>
</evidence>
<dbReference type="Pfam" id="PF00872">
    <property type="entry name" value="Transposase_mut"/>
    <property type="match status" value="1"/>
</dbReference>
<evidence type="ECO:0000256" key="6">
    <source>
        <dbReference type="RuleBase" id="RU365089"/>
    </source>
</evidence>
<proteinExistence type="inferred from homology"/>
<comment type="similarity">
    <text evidence="2 6">Belongs to the transposase mutator family.</text>
</comment>
<organism evidence="7 8">
    <name type="scientific">Exilibacterium tricleocarpae</name>
    <dbReference type="NCBI Taxonomy" id="2591008"/>
    <lineage>
        <taxon>Bacteria</taxon>
        <taxon>Pseudomonadati</taxon>
        <taxon>Pseudomonadota</taxon>
        <taxon>Gammaproteobacteria</taxon>
        <taxon>Cellvibrionales</taxon>
        <taxon>Cellvibrionaceae</taxon>
        <taxon>Exilibacterium</taxon>
    </lineage>
</organism>
<keyword evidence="6" id="KW-0814">Transposable element</keyword>
<evidence type="ECO:0000313" key="7">
    <source>
        <dbReference type="EMBL" id="TQV86061.1"/>
    </source>
</evidence>
<keyword evidence="4 6" id="KW-0238">DNA-binding</keyword>
<dbReference type="EMBL" id="VHSG01000002">
    <property type="protein sequence ID" value="TQV86061.1"/>
    <property type="molecule type" value="Genomic_DNA"/>
</dbReference>
<keyword evidence="8" id="KW-1185">Reference proteome</keyword>
<reference evidence="7 8" key="1">
    <citation type="submission" date="2019-06" db="EMBL/GenBank/DDBJ databases">
        <title>Whole genome sequence for Cellvibrionaceae sp. R142.</title>
        <authorList>
            <person name="Wang G."/>
        </authorList>
    </citation>
    <scope>NUCLEOTIDE SEQUENCE [LARGE SCALE GENOMIC DNA]</scope>
    <source>
        <strain evidence="7 8">R142</strain>
    </source>
</reference>
<comment type="caution">
    <text evidence="7">The sequence shown here is derived from an EMBL/GenBank/DDBJ whole genome shotgun (WGS) entry which is preliminary data.</text>
</comment>